<feature type="compositionally biased region" description="Basic and acidic residues" evidence="1">
    <location>
        <begin position="82"/>
        <end position="105"/>
    </location>
</feature>
<feature type="region of interest" description="Disordered" evidence="1">
    <location>
        <begin position="30"/>
        <end position="106"/>
    </location>
</feature>
<dbReference type="AlphaFoldDB" id="A0A200HN38"/>
<keyword evidence="3" id="KW-0732">Signal</keyword>
<keyword evidence="2" id="KW-0472">Membrane</keyword>
<proteinExistence type="predicted"/>
<accession>A0A200HN38</accession>
<gene>
    <name evidence="4" type="ORF">A5869_002353</name>
</gene>
<name>A0A200HN38_9ENTE</name>
<evidence type="ECO:0000313" key="5">
    <source>
        <dbReference type="Proteomes" id="UP000196503"/>
    </source>
</evidence>
<reference evidence="4 5" key="1">
    <citation type="submission" date="2017-05" db="EMBL/GenBank/DDBJ databases">
        <title>The Genome Sequence of Enterococcus faecium 2D5_DIV0622.</title>
        <authorList>
            <consortium name="The Broad Institute Genomics Platform"/>
            <consortium name="The Broad Institute Genomic Center for Infectious Diseases"/>
            <person name="Earl A."/>
            <person name="Manson A."/>
            <person name="Schwartman J."/>
            <person name="Gilmore M."/>
            <person name="Abouelleil A."/>
            <person name="Cao P."/>
            <person name="Chapman S."/>
            <person name="Cusick C."/>
            <person name="Shea T."/>
            <person name="Young S."/>
            <person name="Neafsey D."/>
            <person name="Nusbaum C."/>
            <person name="Birren B."/>
        </authorList>
    </citation>
    <scope>NUCLEOTIDE SEQUENCE [LARGE SCALE GENOMIC DNA]</scope>
    <source>
        <strain evidence="4 5">2D5_DIV0622</strain>
    </source>
</reference>
<comment type="caution">
    <text evidence="4">The sequence shown here is derived from an EMBL/GenBank/DDBJ whole genome shotgun (WGS) entry which is preliminary data.</text>
</comment>
<evidence type="ECO:0000256" key="1">
    <source>
        <dbReference type="SAM" id="MobiDB-lite"/>
    </source>
</evidence>
<feature type="compositionally biased region" description="Basic and acidic residues" evidence="1">
    <location>
        <begin position="252"/>
        <end position="265"/>
    </location>
</feature>
<feature type="compositionally biased region" description="Low complexity" evidence="1">
    <location>
        <begin position="30"/>
        <end position="79"/>
    </location>
</feature>
<evidence type="ECO:0000256" key="2">
    <source>
        <dbReference type="SAM" id="Phobius"/>
    </source>
</evidence>
<dbReference type="Gene3D" id="2.60.40.740">
    <property type="match status" value="1"/>
</dbReference>
<sequence>MNFKQFVCSATIISSMLLGSTYVFAETAASPSTSADTSTSSLVRSSSSTTTTLSTTSETKSSTSTESTTTSTESTESTSDMIVKEDSSKKQDKERKSKKDEEKFLKKLNRQKGDNVQFELDFDTGTWNKTPKTLTLKDPLDPGFIYQKSSIFLVDKDGKETDVTKSGELIYDQATHTVTWTIKATEEEPEKVNEWYNQKLIWRMDVQVKPDLELGNKHSLLLKNQGILLIDEDEYPTNPVTVEVTEEPPAPEPEKPRETPKKETESFLPKAGTQILSSLPYLGGGILVAALALLNRKKLQQLFQKMMNRK</sequence>
<dbReference type="EMBL" id="NIBL01000006">
    <property type="protein sequence ID" value="OUZ13607.1"/>
    <property type="molecule type" value="Genomic_DNA"/>
</dbReference>
<feature type="transmembrane region" description="Helical" evidence="2">
    <location>
        <begin position="275"/>
        <end position="294"/>
    </location>
</feature>
<evidence type="ECO:0000256" key="3">
    <source>
        <dbReference type="SAM" id="SignalP"/>
    </source>
</evidence>
<keyword evidence="2" id="KW-1133">Transmembrane helix</keyword>
<feature type="chain" id="PRO_5012600349" evidence="3">
    <location>
        <begin position="26"/>
        <end position="310"/>
    </location>
</feature>
<dbReference type="RefSeq" id="WP_087663783.1">
    <property type="nucleotide sequence ID" value="NZ_NIBL01000006.1"/>
</dbReference>
<organism evidence="4 5">
    <name type="scientific">Enterococcus cecorum</name>
    <dbReference type="NCBI Taxonomy" id="44008"/>
    <lineage>
        <taxon>Bacteria</taxon>
        <taxon>Bacillati</taxon>
        <taxon>Bacillota</taxon>
        <taxon>Bacilli</taxon>
        <taxon>Lactobacillales</taxon>
        <taxon>Enterococcaceae</taxon>
        <taxon>Enterococcus</taxon>
    </lineage>
</organism>
<evidence type="ECO:0000313" key="4">
    <source>
        <dbReference type="EMBL" id="OUZ13607.1"/>
    </source>
</evidence>
<feature type="signal peptide" evidence="3">
    <location>
        <begin position="1"/>
        <end position="25"/>
    </location>
</feature>
<keyword evidence="2" id="KW-0812">Transmembrane</keyword>
<dbReference type="Proteomes" id="UP000196503">
    <property type="component" value="Unassembled WGS sequence"/>
</dbReference>
<protein>
    <submittedName>
        <fullName evidence="4">Uncharacterized protein</fullName>
    </submittedName>
</protein>
<feature type="region of interest" description="Disordered" evidence="1">
    <location>
        <begin position="243"/>
        <end position="269"/>
    </location>
</feature>